<evidence type="ECO:0000313" key="4">
    <source>
        <dbReference type="Proteomes" id="UP001190700"/>
    </source>
</evidence>
<organism evidence="3 4">
    <name type="scientific">Cymbomonas tetramitiformis</name>
    <dbReference type="NCBI Taxonomy" id="36881"/>
    <lineage>
        <taxon>Eukaryota</taxon>
        <taxon>Viridiplantae</taxon>
        <taxon>Chlorophyta</taxon>
        <taxon>Pyramimonadophyceae</taxon>
        <taxon>Pyramimonadales</taxon>
        <taxon>Pyramimonadaceae</taxon>
        <taxon>Cymbomonas</taxon>
    </lineage>
</organism>
<evidence type="ECO:0000256" key="1">
    <source>
        <dbReference type="SAM" id="Phobius"/>
    </source>
</evidence>
<reference evidence="3 4" key="1">
    <citation type="journal article" date="2015" name="Genome Biol. Evol.">
        <title>Comparative Genomics of a Bacterivorous Green Alga Reveals Evolutionary Causalities and Consequences of Phago-Mixotrophic Mode of Nutrition.</title>
        <authorList>
            <person name="Burns J.A."/>
            <person name="Paasch A."/>
            <person name="Narechania A."/>
            <person name="Kim E."/>
        </authorList>
    </citation>
    <scope>NUCLEOTIDE SEQUENCE [LARGE SCALE GENOMIC DNA]</scope>
    <source>
        <strain evidence="3 4">PLY_AMNH</strain>
    </source>
</reference>
<keyword evidence="1" id="KW-0472">Membrane</keyword>
<feature type="transmembrane region" description="Helical" evidence="1">
    <location>
        <begin position="255"/>
        <end position="276"/>
    </location>
</feature>
<dbReference type="InterPro" id="IPR057433">
    <property type="entry name" value="LMF1/2_C"/>
</dbReference>
<evidence type="ECO:0000259" key="2">
    <source>
        <dbReference type="Pfam" id="PF25179"/>
    </source>
</evidence>
<dbReference type="GO" id="GO:0005789">
    <property type="term" value="C:endoplasmic reticulum membrane"/>
    <property type="evidence" value="ECO:0007669"/>
    <property type="project" value="TreeGrafter"/>
</dbReference>
<dbReference type="Pfam" id="PF25179">
    <property type="entry name" value="LMF1_C"/>
    <property type="match status" value="1"/>
</dbReference>
<dbReference type="EMBL" id="LGRX02014236">
    <property type="protein sequence ID" value="KAK3264965.1"/>
    <property type="molecule type" value="Genomic_DNA"/>
</dbReference>
<sequence>MESPPPDCFPSLILSDPVARGNAPLQCHQVAGMCHHPQHGKVIRDMCPATCRQCKLEHPGGDEVTWQPLEFKNLPGRVDRAPSFNSPYHYRLDWEMWIHTTARMEGQRGLLPVPAILEKLAAKVLLGDTDAADLVATPRRELFNSTSGPPHPPSALRASFYHYTFSDWDQLWHHGVWWRRKPVPGSQPAVWLAKDIKHLIADTHIVRSHVNRGWVLLGSILGAVGAFGSLCSVLMGPLYPNLPIETTPKDPRDTNMVYCILVLGGHIGCFVLALVSDESADEALGTSRQLHVVCKVAMGMFLVSLPHLVQRSLEAKQFFQSEVTCGVIIPFLLVMLTW</sequence>
<keyword evidence="4" id="KW-1185">Reference proteome</keyword>
<dbReference type="GO" id="GO:0051604">
    <property type="term" value="P:protein maturation"/>
    <property type="evidence" value="ECO:0007669"/>
    <property type="project" value="InterPro"/>
</dbReference>
<feature type="transmembrane region" description="Helical" evidence="1">
    <location>
        <begin position="214"/>
        <end position="235"/>
    </location>
</feature>
<feature type="domain" description="Lipase maturation factor 1/2 C-terminal" evidence="2">
    <location>
        <begin position="63"/>
        <end position="183"/>
    </location>
</feature>
<keyword evidence="1" id="KW-1133">Transmembrane helix</keyword>
<keyword evidence="1" id="KW-0812">Transmembrane</keyword>
<evidence type="ECO:0000313" key="3">
    <source>
        <dbReference type="EMBL" id="KAK3264965.1"/>
    </source>
</evidence>
<dbReference type="PANTHER" id="PTHR14463:SF10">
    <property type="entry name" value="LIPASE MATURATION FACTOR 1"/>
    <property type="match status" value="1"/>
</dbReference>
<dbReference type="Proteomes" id="UP001190700">
    <property type="component" value="Unassembled WGS sequence"/>
</dbReference>
<proteinExistence type="predicted"/>
<comment type="caution">
    <text evidence="3">The sequence shown here is derived from an EMBL/GenBank/DDBJ whole genome shotgun (WGS) entry which is preliminary data.</text>
</comment>
<dbReference type="PANTHER" id="PTHR14463">
    <property type="entry name" value="LIPASE MATURATION FACTOR"/>
    <property type="match status" value="1"/>
</dbReference>
<name>A0AAE0KYC0_9CHLO</name>
<accession>A0AAE0KYC0</accession>
<dbReference type="AlphaFoldDB" id="A0AAE0KYC0"/>
<protein>
    <recommendedName>
        <fullName evidence="2">Lipase maturation factor 1/2 C-terminal domain-containing protein</fullName>
    </recommendedName>
</protein>
<gene>
    <name evidence="3" type="ORF">CYMTET_26322</name>
</gene>
<dbReference type="InterPro" id="IPR009613">
    <property type="entry name" value="LMF"/>
</dbReference>